<keyword evidence="2" id="KW-1185">Reference proteome</keyword>
<accession>M4V8M0</accession>
<reference evidence="1 2" key="1">
    <citation type="journal article" date="2013" name="ISME J.">
        <title>By their genes ye shall know them: genomic signatures of predatory bacteria.</title>
        <authorList>
            <person name="Pasternak Z."/>
            <person name="Pietrokovski S."/>
            <person name="Rotem O."/>
            <person name="Gophna U."/>
            <person name="Lurie-Weinberger M.N."/>
            <person name="Jurkevitch E."/>
        </authorList>
    </citation>
    <scope>NUCLEOTIDE SEQUENCE [LARGE SCALE GENOMIC DNA]</scope>
    <source>
        <strain evidence="1 2">JSS</strain>
    </source>
</reference>
<dbReference type="EMBL" id="CP003537">
    <property type="protein sequence ID" value="AGH95747.1"/>
    <property type="molecule type" value="Genomic_DNA"/>
</dbReference>
<dbReference type="eggNOG" id="ENOG50319JP">
    <property type="taxonomic scope" value="Bacteria"/>
</dbReference>
<dbReference type="STRING" id="1184267.A11Q_1531"/>
<organism evidence="1 2">
    <name type="scientific">Pseudobdellovibrio exovorus JSS</name>
    <dbReference type="NCBI Taxonomy" id="1184267"/>
    <lineage>
        <taxon>Bacteria</taxon>
        <taxon>Pseudomonadati</taxon>
        <taxon>Bdellovibrionota</taxon>
        <taxon>Bdellovibrionia</taxon>
        <taxon>Bdellovibrionales</taxon>
        <taxon>Pseudobdellovibrionaceae</taxon>
        <taxon>Pseudobdellovibrio</taxon>
    </lineage>
</organism>
<name>M4V8M0_9BACT</name>
<dbReference type="RefSeq" id="WP_015470237.1">
    <property type="nucleotide sequence ID" value="NC_020813.1"/>
</dbReference>
<proteinExistence type="predicted"/>
<dbReference type="PATRIC" id="fig|1184267.3.peg.1548"/>
<evidence type="ECO:0008006" key="3">
    <source>
        <dbReference type="Google" id="ProtNLM"/>
    </source>
</evidence>
<evidence type="ECO:0000313" key="2">
    <source>
        <dbReference type="Proteomes" id="UP000012040"/>
    </source>
</evidence>
<dbReference type="Proteomes" id="UP000012040">
    <property type="component" value="Chromosome"/>
</dbReference>
<dbReference type="InterPro" id="IPR030925">
    <property type="entry name" value="T2SS_GspN_Lepto"/>
</dbReference>
<dbReference type="HOGENOM" id="CLU_865122_0_0_7"/>
<dbReference type="NCBIfam" id="TIGR04411">
    <property type="entry name" value="T2SS_GspN_Lepto"/>
    <property type="match status" value="1"/>
</dbReference>
<dbReference type="AlphaFoldDB" id="M4V8M0"/>
<gene>
    <name evidence="1" type="ORF">A11Q_1531</name>
</gene>
<sequence length="321" mass="35223">MMNSIVIFFRFLFSHKWKILFTLSLTIVFLVVLFPLSDLNDLVSSQVSKQTQNQVFLQFDKMSLNPVPVSLSLENVYVETRQLSALTSDEVQVQPSIAALLARKPGGTLTAKGFLKGNVEVSLKPANSNGGAEKSEIHLSAQNINLKDAREVANISLPIKGQLNIESHAIADLTMGEQPEMDLNLLISKFELPTTSVSLQDFGQLSLPELKLARIELKGRLANGKFQIESGKLGTAQDEFYGDVTGSLNLSFQNMQGQIVPVIGAYDLSLDLKAAQSFQDKARFFLSFLDGYKVQSGSTAAYKFKVQAAAMGMPPQFIPLK</sequence>
<dbReference type="OrthoDB" id="5289365at2"/>
<protein>
    <recommendedName>
        <fullName evidence="3">Type II secretion system protein GspN</fullName>
    </recommendedName>
</protein>
<evidence type="ECO:0000313" key="1">
    <source>
        <dbReference type="EMBL" id="AGH95747.1"/>
    </source>
</evidence>
<dbReference type="KEGG" id="bex:A11Q_1531"/>